<dbReference type="RefSeq" id="WP_073309609.1">
    <property type="nucleotide sequence ID" value="NZ_FQZI01000002.1"/>
</dbReference>
<proteinExistence type="predicted"/>
<evidence type="ECO:0000313" key="3">
    <source>
        <dbReference type="Proteomes" id="UP000184488"/>
    </source>
</evidence>
<evidence type="ECO:0008006" key="4">
    <source>
        <dbReference type="Google" id="ProtNLM"/>
    </source>
</evidence>
<keyword evidence="3" id="KW-1185">Reference proteome</keyword>
<reference evidence="3" key="1">
    <citation type="submission" date="2016-11" db="EMBL/GenBank/DDBJ databases">
        <authorList>
            <person name="Varghese N."/>
            <person name="Submissions S."/>
        </authorList>
    </citation>
    <scope>NUCLEOTIDE SEQUENCE [LARGE SCALE GENOMIC DNA]</scope>
    <source>
        <strain evidence="3">DSM 18829</strain>
    </source>
</reference>
<dbReference type="EMBL" id="FQZI01000002">
    <property type="protein sequence ID" value="SHI68303.1"/>
    <property type="molecule type" value="Genomic_DNA"/>
</dbReference>
<name>A0A1M6D5C0_9FLAO</name>
<protein>
    <recommendedName>
        <fullName evidence="4">PRC-barrel domain-containing protein</fullName>
    </recommendedName>
</protein>
<feature type="chain" id="PRO_5013178080" description="PRC-barrel domain-containing protein" evidence="1">
    <location>
        <begin position="19"/>
        <end position="257"/>
    </location>
</feature>
<dbReference type="OrthoDB" id="821652at2"/>
<gene>
    <name evidence="2" type="ORF">SAMN05444363_1253</name>
</gene>
<feature type="signal peptide" evidence="1">
    <location>
        <begin position="1"/>
        <end position="18"/>
    </location>
</feature>
<accession>A0A1M6D5C0</accession>
<sequence length="257" mass="29485">MKKIAALSLLFVSSFVFAQSSEKIKYSKEKIKEMEAYLFEEVFTTVNNKKTSTVILKDGRVIKGYFKDIDRKKGQITDIKFKDSVTGKQEELDAALISELYLAPSGAEKGAKAFKNATNIRSLATKKMKKATNKETVYFKNQTVSLKNKKEIKEYLMQLINPEFNSIIEVYGDPNANETQGVSFGGMQMGGGLLKSFYLKKGDKVFWMHKSDFGDYYNEIFGDNPEFIKQYPLNSIEWGYLSFLIYEYTRMTEESKQ</sequence>
<organism evidence="2 3">
    <name type="scientific">Flavobacterium terrae</name>
    <dbReference type="NCBI Taxonomy" id="415425"/>
    <lineage>
        <taxon>Bacteria</taxon>
        <taxon>Pseudomonadati</taxon>
        <taxon>Bacteroidota</taxon>
        <taxon>Flavobacteriia</taxon>
        <taxon>Flavobacteriales</taxon>
        <taxon>Flavobacteriaceae</taxon>
        <taxon>Flavobacterium</taxon>
    </lineage>
</organism>
<dbReference type="AlphaFoldDB" id="A0A1M6D5C0"/>
<keyword evidence="1" id="KW-0732">Signal</keyword>
<evidence type="ECO:0000313" key="2">
    <source>
        <dbReference type="EMBL" id="SHI68303.1"/>
    </source>
</evidence>
<evidence type="ECO:0000256" key="1">
    <source>
        <dbReference type="SAM" id="SignalP"/>
    </source>
</evidence>
<dbReference type="STRING" id="415425.SAMN05444363_1253"/>
<dbReference type="Proteomes" id="UP000184488">
    <property type="component" value="Unassembled WGS sequence"/>
</dbReference>